<protein>
    <submittedName>
        <fullName evidence="2">Uncharacterized protein</fullName>
    </submittedName>
</protein>
<keyword evidence="3" id="KW-1185">Reference proteome</keyword>
<sequence length="182" mass="21317">MLNRRNNPSNRSEKILSVSQELYTYRNCHSSSRIRAFLHLSRLASDDSIKEHLNETPPYKCTEFVQQNLLPHWKARTDLIDYCYGEAATISKNIKSETTTIGASAGTDTKLDQVDLRIDPYAVKDANERTQRVFAECEEIMNWVANERQVDNIVRQHTFDVLNRKCYYHDWLREFKNATKVK</sequence>
<evidence type="ECO:0000313" key="3">
    <source>
        <dbReference type="Proteomes" id="UP000268321"/>
    </source>
</evidence>
<dbReference type="PANTHER" id="PTHR31905:SF2">
    <property type="entry name" value="PROTEIN MIX23"/>
    <property type="match status" value="1"/>
</dbReference>
<reference evidence="3" key="1">
    <citation type="journal article" date="2018" name="Nat. Microbiol.">
        <title>Leveraging single-cell genomics to expand the fungal tree of life.</title>
        <authorList>
            <person name="Ahrendt S.R."/>
            <person name="Quandt C.A."/>
            <person name="Ciobanu D."/>
            <person name="Clum A."/>
            <person name="Salamov A."/>
            <person name="Andreopoulos B."/>
            <person name="Cheng J.F."/>
            <person name="Woyke T."/>
            <person name="Pelin A."/>
            <person name="Henrissat B."/>
            <person name="Reynolds N.K."/>
            <person name="Benny G.L."/>
            <person name="Smith M.E."/>
            <person name="James T.Y."/>
            <person name="Grigoriev I.V."/>
        </authorList>
    </citation>
    <scope>NUCLEOTIDE SEQUENCE [LARGE SCALE GENOMIC DNA]</scope>
    <source>
        <strain evidence="3">Baker2002</strain>
    </source>
</reference>
<evidence type="ECO:0000313" key="2">
    <source>
        <dbReference type="EMBL" id="RKP30596.1"/>
    </source>
</evidence>
<dbReference type="PANTHER" id="PTHR31905">
    <property type="entry name" value="COILED-COIL DOMAIN-CONTAINING PROTEIN 58"/>
    <property type="match status" value="1"/>
</dbReference>
<dbReference type="Pfam" id="PF09774">
    <property type="entry name" value="MIX23"/>
    <property type="match status" value="1"/>
</dbReference>
<dbReference type="AlphaFoldDB" id="A0A4P9ZCH4"/>
<gene>
    <name evidence="2" type="ORF">METBISCDRAFT_23140</name>
</gene>
<accession>A0A4P9ZCH4</accession>
<proteinExistence type="inferred from homology"/>
<organism evidence="2 3">
    <name type="scientific">Metschnikowia bicuspidata</name>
    <dbReference type="NCBI Taxonomy" id="27322"/>
    <lineage>
        <taxon>Eukaryota</taxon>
        <taxon>Fungi</taxon>
        <taxon>Dikarya</taxon>
        <taxon>Ascomycota</taxon>
        <taxon>Saccharomycotina</taxon>
        <taxon>Pichiomycetes</taxon>
        <taxon>Metschnikowiaceae</taxon>
        <taxon>Metschnikowia</taxon>
    </lineage>
</organism>
<dbReference type="EMBL" id="ML004455">
    <property type="protein sequence ID" value="RKP30596.1"/>
    <property type="molecule type" value="Genomic_DNA"/>
</dbReference>
<dbReference type="OrthoDB" id="5593818at2759"/>
<dbReference type="Proteomes" id="UP000268321">
    <property type="component" value="Unassembled WGS sequence"/>
</dbReference>
<comment type="similarity">
    <text evidence="1">Belongs to the MIX23 family.</text>
</comment>
<dbReference type="InterPro" id="IPR019171">
    <property type="entry name" value="MIX23"/>
</dbReference>
<name>A0A4P9ZCH4_9ASCO</name>
<dbReference type="GO" id="GO:0005758">
    <property type="term" value="C:mitochondrial intermembrane space"/>
    <property type="evidence" value="ECO:0007669"/>
    <property type="project" value="InterPro"/>
</dbReference>
<evidence type="ECO:0000256" key="1">
    <source>
        <dbReference type="ARBA" id="ARBA00024204"/>
    </source>
</evidence>